<feature type="transmembrane region" description="Helical" evidence="2">
    <location>
        <begin position="135"/>
        <end position="156"/>
    </location>
</feature>
<gene>
    <name evidence="3" type="ORF">Moror_17762</name>
</gene>
<keyword evidence="2" id="KW-0472">Membrane</keyword>
<sequence length="266" mass="28673">MPPPGAVRKEFTGYPLFHADSSLLASSLASITPVTFHTGREDQDDSGGSFPSTRPFETSKGTAPTLIPICFNPGQDKTETTAKKTTCASALITEHDFMTGSKVTLSAATQSMIRVRTAEPVSSVTSSVSAQNFPVAPIVIGSIGGVLSLLLIFFVLRYRRRLFPRDRHPHPSADVQPFSTRRGDILIDTTSVIINQARPSSTVQNNRTSSTYLGAGISQSLSVHAPTGHTWVTFGSGSDQTEEALPNYWEGEPLPSYQSTNLMVTR</sequence>
<evidence type="ECO:0000256" key="2">
    <source>
        <dbReference type="SAM" id="Phobius"/>
    </source>
</evidence>
<dbReference type="Proteomes" id="UP000017559">
    <property type="component" value="Unassembled WGS sequence"/>
</dbReference>
<protein>
    <submittedName>
        <fullName evidence="3">Uncharacterized protein</fullName>
    </submittedName>
</protein>
<reference evidence="3 4" key="1">
    <citation type="journal article" date="2014" name="BMC Genomics">
        <title>Genome and secretome analysis of the hemibiotrophic fungal pathogen, Moniliophthora roreri, which causes frosty pod rot disease of cacao: mechanisms of the biotrophic and necrotrophic phases.</title>
        <authorList>
            <person name="Meinhardt L.W."/>
            <person name="Costa G.G.L."/>
            <person name="Thomazella D.P.T."/>
            <person name="Teixeira P.J.P.L."/>
            <person name="Carazzolle M.F."/>
            <person name="Schuster S.C."/>
            <person name="Carlson J.E."/>
            <person name="Guiltinan M.J."/>
            <person name="Mieczkowski P."/>
            <person name="Farmer A."/>
            <person name="Ramaraj T."/>
            <person name="Crozier J."/>
            <person name="Davis R.E."/>
            <person name="Shao J."/>
            <person name="Melnick R.L."/>
            <person name="Pereira G.A.G."/>
            <person name="Bailey B.A."/>
        </authorList>
    </citation>
    <scope>NUCLEOTIDE SEQUENCE [LARGE SCALE GENOMIC DNA]</scope>
    <source>
        <strain evidence="3 4">MCA 2997</strain>
    </source>
</reference>
<organism evidence="3 4">
    <name type="scientific">Moniliophthora roreri (strain MCA 2997)</name>
    <name type="common">Cocoa frosty pod rot fungus</name>
    <name type="synonym">Crinipellis roreri</name>
    <dbReference type="NCBI Taxonomy" id="1381753"/>
    <lineage>
        <taxon>Eukaryota</taxon>
        <taxon>Fungi</taxon>
        <taxon>Dikarya</taxon>
        <taxon>Basidiomycota</taxon>
        <taxon>Agaricomycotina</taxon>
        <taxon>Agaricomycetes</taxon>
        <taxon>Agaricomycetidae</taxon>
        <taxon>Agaricales</taxon>
        <taxon>Marasmiineae</taxon>
        <taxon>Marasmiaceae</taxon>
        <taxon>Moniliophthora</taxon>
    </lineage>
</organism>
<accession>V2XWT5</accession>
<dbReference type="EMBL" id="AWSO01000027">
    <property type="protein sequence ID" value="ESK97331.1"/>
    <property type="molecule type" value="Genomic_DNA"/>
</dbReference>
<feature type="compositionally biased region" description="Polar residues" evidence="1">
    <location>
        <begin position="49"/>
        <end position="61"/>
    </location>
</feature>
<feature type="region of interest" description="Disordered" evidence="1">
    <location>
        <begin position="37"/>
        <end position="61"/>
    </location>
</feature>
<comment type="caution">
    <text evidence="3">The sequence shown here is derived from an EMBL/GenBank/DDBJ whole genome shotgun (WGS) entry which is preliminary data.</text>
</comment>
<dbReference type="KEGG" id="mrr:Moror_17762"/>
<evidence type="ECO:0000313" key="3">
    <source>
        <dbReference type="EMBL" id="ESK97331.1"/>
    </source>
</evidence>
<dbReference type="AlphaFoldDB" id="V2XWT5"/>
<keyword evidence="2" id="KW-1133">Transmembrane helix</keyword>
<keyword evidence="4" id="KW-1185">Reference proteome</keyword>
<evidence type="ECO:0000313" key="4">
    <source>
        <dbReference type="Proteomes" id="UP000017559"/>
    </source>
</evidence>
<keyword evidence="2" id="KW-0812">Transmembrane</keyword>
<evidence type="ECO:0000256" key="1">
    <source>
        <dbReference type="SAM" id="MobiDB-lite"/>
    </source>
</evidence>
<name>V2XWT5_MONRO</name>
<proteinExistence type="predicted"/>
<dbReference type="HOGENOM" id="CLU_1046172_0_0_1"/>